<feature type="compositionally biased region" description="Polar residues" evidence="1">
    <location>
        <begin position="67"/>
        <end position="80"/>
    </location>
</feature>
<sequence>MVIFEKDMYTLLLSASFMRHEIHGERQNRDTAWHVVVRIPTTRGVDAWKHVQVPLATATHDSLTPISSTLTNRQAGSGHSTLPPLGPHHATAERPVPALQSPRSLFPLPLSARVSDTCAPVQAAVARPTRGNTRPSLLPDAVPGEEEYERGGEGGGRGRSGPSCLTGTHARNTLALPAFSIFPEHACCHANPSRGGTMCRAMRRRVPTREPERPMGGAASAPLILPCATTLVEESTRRGQGDDERTGDKDDNDNAPL</sequence>
<feature type="region of interest" description="Disordered" evidence="1">
    <location>
        <begin position="230"/>
        <end position="257"/>
    </location>
</feature>
<name>A0A2U3EFF3_PURLI</name>
<protein>
    <submittedName>
        <fullName evidence="2">Uncharacterized protein</fullName>
    </submittedName>
</protein>
<proteinExistence type="predicted"/>
<reference evidence="2 3" key="1">
    <citation type="journal article" date="2016" name="Front. Microbiol.">
        <title>Genome and transcriptome sequences reveal the specific parasitism of the nematophagous Purpureocillium lilacinum 36-1.</title>
        <authorList>
            <person name="Xie J."/>
            <person name="Li S."/>
            <person name="Mo C."/>
            <person name="Xiao X."/>
            <person name="Peng D."/>
            <person name="Wang G."/>
            <person name="Xiao Y."/>
        </authorList>
    </citation>
    <scope>NUCLEOTIDE SEQUENCE [LARGE SCALE GENOMIC DNA]</scope>
    <source>
        <strain evidence="2 3">36-1</strain>
    </source>
</reference>
<evidence type="ECO:0000313" key="3">
    <source>
        <dbReference type="Proteomes" id="UP000245956"/>
    </source>
</evidence>
<feature type="region of interest" description="Disordered" evidence="1">
    <location>
        <begin position="67"/>
        <end position="92"/>
    </location>
</feature>
<dbReference type="AlphaFoldDB" id="A0A2U3EFF3"/>
<feature type="compositionally biased region" description="Basic and acidic residues" evidence="1">
    <location>
        <begin position="234"/>
        <end position="249"/>
    </location>
</feature>
<dbReference type="Proteomes" id="UP000245956">
    <property type="component" value="Unassembled WGS sequence"/>
</dbReference>
<accession>A0A2U3EFF3</accession>
<dbReference type="EMBL" id="LCWV01000005">
    <property type="protein sequence ID" value="PWI73241.1"/>
    <property type="molecule type" value="Genomic_DNA"/>
</dbReference>
<gene>
    <name evidence="2" type="ORF">PCL_10256</name>
</gene>
<evidence type="ECO:0000256" key="1">
    <source>
        <dbReference type="SAM" id="MobiDB-lite"/>
    </source>
</evidence>
<organism evidence="2 3">
    <name type="scientific">Purpureocillium lilacinum</name>
    <name type="common">Paecilomyces lilacinus</name>
    <dbReference type="NCBI Taxonomy" id="33203"/>
    <lineage>
        <taxon>Eukaryota</taxon>
        <taxon>Fungi</taxon>
        <taxon>Dikarya</taxon>
        <taxon>Ascomycota</taxon>
        <taxon>Pezizomycotina</taxon>
        <taxon>Sordariomycetes</taxon>
        <taxon>Hypocreomycetidae</taxon>
        <taxon>Hypocreales</taxon>
        <taxon>Ophiocordycipitaceae</taxon>
        <taxon>Purpureocillium</taxon>
    </lineage>
</organism>
<feature type="region of interest" description="Disordered" evidence="1">
    <location>
        <begin position="127"/>
        <end position="164"/>
    </location>
</feature>
<evidence type="ECO:0000313" key="2">
    <source>
        <dbReference type="EMBL" id="PWI73241.1"/>
    </source>
</evidence>
<comment type="caution">
    <text evidence="2">The sequence shown here is derived from an EMBL/GenBank/DDBJ whole genome shotgun (WGS) entry which is preliminary data.</text>
</comment>